<reference evidence="1 2" key="1">
    <citation type="submission" date="2016-10" db="EMBL/GenBank/DDBJ databases">
        <authorList>
            <person name="de Groot N.N."/>
        </authorList>
    </citation>
    <scope>NUCLEOTIDE SEQUENCE [LARGE SCALE GENOMIC DNA]</scope>
    <source>
        <strain evidence="1 2">DSM 19012</strain>
    </source>
</reference>
<evidence type="ECO:0000313" key="1">
    <source>
        <dbReference type="EMBL" id="SFE63849.1"/>
    </source>
</evidence>
<dbReference type="EMBL" id="FONA01000015">
    <property type="protein sequence ID" value="SFE63849.1"/>
    <property type="molecule type" value="Genomic_DNA"/>
</dbReference>
<keyword evidence="2" id="KW-1185">Reference proteome</keyword>
<proteinExistence type="predicted"/>
<dbReference type="InParanoid" id="A0A1I2C691"/>
<name>A0A1I2C691_9BACT</name>
<dbReference type="Proteomes" id="UP000181976">
    <property type="component" value="Unassembled WGS sequence"/>
</dbReference>
<gene>
    <name evidence="1" type="ORF">SAMN05444380_11526</name>
</gene>
<dbReference type="AlphaFoldDB" id="A0A1I2C691"/>
<organism evidence="1 2">
    <name type="scientific">Thermophagus xiamenensis</name>
    <dbReference type="NCBI Taxonomy" id="385682"/>
    <lineage>
        <taxon>Bacteria</taxon>
        <taxon>Pseudomonadati</taxon>
        <taxon>Bacteroidota</taxon>
        <taxon>Bacteroidia</taxon>
        <taxon>Marinilabiliales</taxon>
        <taxon>Marinilabiliaceae</taxon>
        <taxon>Thermophagus</taxon>
    </lineage>
</organism>
<evidence type="ECO:0000313" key="2">
    <source>
        <dbReference type="Proteomes" id="UP000181976"/>
    </source>
</evidence>
<sequence length="50" mass="5656">MVMIDLNCFFVEQKEGGMKILESVENIKWGPFVNSVLTSKSELLSGHLQK</sequence>
<protein>
    <submittedName>
        <fullName evidence="1">Uncharacterized protein</fullName>
    </submittedName>
</protein>
<dbReference type="STRING" id="385682.SAMN05444380_11526"/>
<accession>A0A1I2C691</accession>